<protein>
    <submittedName>
        <fullName evidence="2">PITH domain-containing protein</fullName>
    </submittedName>
</protein>
<evidence type="ECO:0000313" key="2">
    <source>
        <dbReference type="WBParaSite" id="ECPE_0000623601-mRNA-1"/>
    </source>
</evidence>
<accession>A0A183AGY8</accession>
<evidence type="ECO:0000256" key="1">
    <source>
        <dbReference type="SAM" id="MobiDB-lite"/>
    </source>
</evidence>
<proteinExistence type="predicted"/>
<name>A0A183AGY8_9TREM</name>
<dbReference type="AlphaFoldDB" id="A0A183AGY8"/>
<organism evidence="2">
    <name type="scientific">Echinostoma caproni</name>
    <dbReference type="NCBI Taxonomy" id="27848"/>
    <lineage>
        <taxon>Eukaryota</taxon>
        <taxon>Metazoa</taxon>
        <taxon>Spiralia</taxon>
        <taxon>Lophotrochozoa</taxon>
        <taxon>Platyhelminthes</taxon>
        <taxon>Trematoda</taxon>
        <taxon>Digenea</taxon>
        <taxon>Plagiorchiida</taxon>
        <taxon>Echinostomata</taxon>
        <taxon>Echinostomatoidea</taxon>
        <taxon>Echinostomatidae</taxon>
        <taxon>Echinostoma</taxon>
    </lineage>
</organism>
<feature type="region of interest" description="Disordered" evidence="1">
    <location>
        <begin position="1"/>
        <end position="22"/>
    </location>
</feature>
<sequence>LDDDDFDDDDLDVDDDDDDDDLDSVSVVSRVRQFNARVSMVLTYNKAKALLTVRLKGTTDVPGRGQGGADAYQATASMTGTLKEKNVLQLVTIVIETTASALEELTLVGGGCLGLRLAICHLYHT</sequence>
<reference evidence="2" key="1">
    <citation type="submission" date="2016-06" db="UniProtKB">
        <authorList>
            <consortium name="WormBaseParasite"/>
        </authorList>
    </citation>
    <scope>IDENTIFICATION</scope>
</reference>
<dbReference type="WBParaSite" id="ECPE_0000623601-mRNA-1">
    <property type="protein sequence ID" value="ECPE_0000623601-mRNA-1"/>
    <property type="gene ID" value="ECPE_0000623601"/>
</dbReference>